<evidence type="ECO:0000313" key="3">
    <source>
        <dbReference type="Proteomes" id="UP001176941"/>
    </source>
</evidence>
<protein>
    <submittedName>
        <fullName evidence="2">Uncharacterized protein</fullName>
    </submittedName>
</protein>
<keyword evidence="3" id="KW-1185">Reference proteome</keyword>
<feature type="compositionally biased region" description="Polar residues" evidence="1">
    <location>
        <begin position="367"/>
        <end position="376"/>
    </location>
</feature>
<feature type="region of interest" description="Disordered" evidence="1">
    <location>
        <begin position="151"/>
        <end position="181"/>
    </location>
</feature>
<dbReference type="EMBL" id="OX459940">
    <property type="protein sequence ID" value="CAI9175055.1"/>
    <property type="molecule type" value="Genomic_DNA"/>
</dbReference>
<feature type="region of interest" description="Disordered" evidence="1">
    <location>
        <begin position="44"/>
        <end position="67"/>
    </location>
</feature>
<dbReference type="Proteomes" id="UP001176941">
    <property type="component" value="Chromosome 4"/>
</dbReference>
<evidence type="ECO:0000256" key="1">
    <source>
        <dbReference type="SAM" id="MobiDB-lite"/>
    </source>
</evidence>
<proteinExistence type="predicted"/>
<name>A0ABN8ZNK6_RANTA</name>
<organism evidence="2 3">
    <name type="scientific">Rangifer tarandus platyrhynchus</name>
    <name type="common">Svalbard reindeer</name>
    <dbReference type="NCBI Taxonomy" id="3082113"/>
    <lineage>
        <taxon>Eukaryota</taxon>
        <taxon>Metazoa</taxon>
        <taxon>Chordata</taxon>
        <taxon>Craniata</taxon>
        <taxon>Vertebrata</taxon>
        <taxon>Euteleostomi</taxon>
        <taxon>Mammalia</taxon>
        <taxon>Eutheria</taxon>
        <taxon>Laurasiatheria</taxon>
        <taxon>Artiodactyla</taxon>
        <taxon>Ruminantia</taxon>
        <taxon>Pecora</taxon>
        <taxon>Cervidae</taxon>
        <taxon>Odocoileinae</taxon>
        <taxon>Rangifer</taxon>
    </lineage>
</organism>
<feature type="region of interest" description="Disordered" evidence="1">
    <location>
        <begin position="282"/>
        <end position="310"/>
    </location>
</feature>
<accession>A0ABN8ZNK6</accession>
<feature type="compositionally biased region" description="Polar residues" evidence="1">
    <location>
        <begin position="282"/>
        <end position="298"/>
    </location>
</feature>
<gene>
    <name evidence="2" type="ORF">MRATA1EN1_LOCUS24017</name>
</gene>
<evidence type="ECO:0000313" key="2">
    <source>
        <dbReference type="EMBL" id="CAI9175055.1"/>
    </source>
</evidence>
<feature type="region of interest" description="Disordered" evidence="1">
    <location>
        <begin position="354"/>
        <end position="376"/>
    </location>
</feature>
<reference evidence="2" key="1">
    <citation type="submission" date="2023-04" db="EMBL/GenBank/DDBJ databases">
        <authorList>
            <consortium name="ELIXIR-Norway"/>
        </authorList>
    </citation>
    <scope>NUCLEOTIDE SEQUENCE [LARGE SCALE GENOMIC DNA]</scope>
</reference>
<feature type="compositionally biased region" description="Polar residues" evidence="1">
    <location>
        <begin position="44"/>
        <end position="54"/>
    </location>
</feature>
<sequence length="376" mass="40086">MASYLLSEKIKVPWRRNLGTDTVTAHFMEGKAEDSEGNRYAGVMSSTGTPTKTSHPLHHSPRPVDPERLDRDACGTCGSHLDRDACGTCGSHLSWDTCPGPELICRLQACSPRCSQASRTLPEAKTSDNTTVFRATGPTAHHDFVLEMLTFTRGSPGPPSTDSRTRDSSHPRPGPAQAGADLSRGDAALHCVSTCQLLHPAACHDNGSCGPESPDVQENKVNMPPPSPNSFSQLFLSATSLPLHTTEVAKRPPVLDAGMGRPAESRASAALAIRGFWESTPSSLGTSGLHGASSSTWPSAARKSVEPRAHERWVSGTAAQPLAEALHPAGGQRCIIHVSLDVRTQHGQELRADWEGDASAPSLTRPWVQTSAEWPP</sequence>